<dbReference type="AlphaFoldDB" id="A0A167GH56"/>
<reference evidence="2 3" key="1">
    <citation type="submission" date="2016-04" db="EMBL/GenBank/DDBJ databases">
        <title>Complete genome sequence of Dokdonella koreensis DS-123T.</title>
        <authorList>
            <person name="Kim J.F."/>
            <person name="Lee H."/>
            <person name="Kwak M.-J."/>
        </authorList>
    </citation>
    <scope>NUCLEOTIDE SEQUENCE [LARGE SCALE GENOMIC DNA]</scope>
    <source>
        <strain evidence="2 3">DS-123</strain>
    </source>
</reference>
<dbReference type="Proteomes" id="UP000076830">
    <property type="component" value="Chromosome"/>
</dbReference>
<protein>
    <submittedName>
        <fullName evidence="2">Uncharacterized protein</fullName>
    </submittedName>
</protein>
<dbReference type="RefSeq" id="WP_067643647.1">
    <property type="nucleotide sequence ID" value="NZ_CP015249.1"/>
</dbReference>
<sequence length="141" mass="15195">MNISKTLSSTTLALALAGILLTAAPVAPAFAQDQTPVAAPDTAGKPVHRRHRDFAFKATAEERAVLGDLRALTRVYLQSNRASELPALYRSVLAKTDNETVRNVANRMLERAGQAPQNPDLEIARLTRDLNEKLAALPAGQ</sequence>
<organism evidence="2 3">
    <name type="scientific">Dokdonella koreensis DS-123</name>
    <dbReference type="NCBI Taxonomy" id="1300342"/>
    <lineage>
        <taxon>Bacteria</taxon>
        <taxon>Pseudomonadati</taxon>
        <taxon>Pseudomonadota</taxon>
        <taxon>Gammaproteobacteria</taxon>
        <taxon>Lysobacterales</taxon>
        <taxon>Rhodanobacteraceae</taxon>
        <taxon>Dokdonella</taxon>
    </lineage>
</organism>
<dbReference type="KEGG" id="dko:I596_516"/>
<evidence type="ECO:0000313" key="3">
    <source>
        <dbReference type="Proteomes" id="UP000076830"/>
    </source>
</evidence>
<name>A0A167GH56_9GAMM</name>
<dbReference type="STRING" id="1300342.I596_516"/>
<dbReference type="OrthoDB" id="9115021at2"/>
<evidence type="ECO:0000313" key="2">
    <source>
        <dbReference type="EMBL" id="ANB16553.1"/>
    </source>
</evidence>
<feature type="chain" id="PRO_5007886898" evidence="1">
    <location>
        <begin position="32"/>
        <end position="141"/>
    </location>
</feature>
<proteinExistence type="predicted"/>
<keyword evidence="1" id="KW-0732">Signal</keyword>
<feature type="signal peptide" evidence="1">
    <location>
        <begin position="1"/>
        <end position="31"/>
    </location>
</feature>
<evidence type="ECO:0000256" key="1">
    <source>
        <dbReference type="SAM" id="SignalP"/>
    </source>
</evidence>
<keyword evidence="3" id="KW-1185">Reference proteome</keyword>
<gene>
    <name evidence="2" type="ORF">I596_516</name>
</gene>
<dbReference type="EMBL" id="CP015249">
    <property type="protein sequence ID" value="ANB16553.1"/>
    <property type="molecule type" value="Genomic_DNA"/>
</dbReference>
<accession>A0A167GH56</accession>